<evidence type="ECO:0000313" key="2">
    <source>
        <dbReference type="EMBL" id="GGZ31574.1"/>
    </source>
</evidence>
<dbReference type="PROSITE" id="PS50075">
    <property type="entry name" value="CARRIER"/>
    <property type="match status" value="1"/>
</dbReference>
<evidence type="ECO:0000313" key="3">
    <source>
        <dbReference type="Proteomes" id="UP000630936"/>
    </source>
</evidence>
<dbReference type="InterPro" id="IPR036736">
    <property type="entry name" value="ACP-like_sf"/>
</dbReference>
<dbReference type="Pfam" id="PF00550">
    <property type="entry name" value="PP-binding"/>
    <property type="match status" value="1"/>
</dbReference>
<evidence type="ECO:0000259" key="1">
    <source>
        <dbReference type="PROSITE" id="PS50075"/>
    </source>
</evidence>
<reference evidence="2" key="2">
    <citation type="submission" date="2020-09" db="EMBL/GenBank/DDBJ databases">
        <authorList>
            <person name="Sun Q."/>
            <person name="Ohkuma M."/>
        </authorList>
    </citation>
    <scope>NUCLEOTIDE SEQUENCE</scope>
    <source>
        <strain evidence="2">JCM 4988</strain>
    </source>
</reference>
<organism evidence="2 3">
    <name type="scientific">Streptomyces inusitatus</name>
    <dbReference type="NCBI Taxonomy" id="68221"/>
    <lineage>
        <taxon>Bacteria</taxon>
        <taxon>Bacillati</taxon>
        <taxon>Actinomycetota</taxon>
        <taxon>Actinomycetes</taxon>
        <taxon>Kitasatosporales</taxon>
        <taxon>Streptomycetaceae</taxon>
        <taxon>Streptomyces</taxon>
    </lineage>
</organism>
<dbReference type="AlphaFoldDB" id="A0A918UT97"/>
<name>A0A918UT97_9ACTN</name>
<sequence length="80" mass="8575">MSSVQNRFFGLLANKIGIETAALVPDATLESLDLDSLLLIELSVAVEKEFGVVVDETELSVERTLGDVLATLDEKLAVQA</sequence>
<protein>
    <recommendedName>
        <fullName evidence="1">Carrier domain-containing protein</fullName>
    </recommendedName>
</protein>
<comment type="caution">
    <text evidence="2">The sequence shown here is derived from an EMBL/GenBank/DDBJ whole genome shotgun (WGS) entry which is preliminary data.</text>
</comment>
<dbReference type="Proteomes" id="UP000630936">
    <property type="component" value="Unassembled WGS sequence"/>
</dbReference>
<feature type="domain" description="Carrier" evidence="1">
    <location>
        <begin position="1"/>
        <end position="76"/>
    </location>
</feature>
<gene>
    <name evidence="2" type="ORF">GCM10010387_26970</name>
</gene>
<keyword evidence="3" id="KW-1185">Reference proteome</keyword>
<dbReference type="Gene3D" id="1.10.1200.10">
    <property type="entry name" value="ACP-like"/>
    <property type="match status" value="1"/>
</dbReference>
<dbReference type="EMBL" id="BMWG01000006">
    <property type="protein sequence ID" value="GGZ31574.1"/>
    <property type="molecule type" value="Genomic_DNA"/>
</dbReference>
<dbReference type="SUPFAM" id="SSF47336">
    <property type="entry name" value="ACP-like"/>
    <property type="match status" value="1"/>
</dbReference>
<reference evidence="2" key="1">
    <citation type="journal article" date="2014" name="Int. J. Syst. Evol. Microbiol.">
        <title>Complete genome sequence of Corynebacterium casei LMG S-19264T (=DSM 44701T), isolated from a smear-ripened cheese.</title>
        <authorList>
            <consortium name="US DOE Joint Genome Institute (JGI-PGF)"/>
            <person name="Walter F."/>
            <person name="Albersmeier A."/>
            <person name="Kalinowski J."/>
            <person name="Ruckert C."/>
        </authorList>
    </citation>
    <scope>NUCLEOTIDE SEQUENCE</scope>
    <source>
        <strain evidence="2">JCM 4988</strain>
    </source>
</reference>
<dbReference type="InterPro" id="IPR009081">
    <property type="entry name" value="PP-bd_ACP"/>
</dbReference>
<dbReference type="RefSeq" id="WP_190123265.1">
    <property type="nucleotide sequence ID" value="NZ_BMWG01000006.1"/>
</dbReference>
<proteinExistence type="predicted"/>
<accession>A0A918UT97</accession>